<dbReference type="SUPFAM" id="SSF47413">
    <property type="entry name" value="lambda repressor-like DNA-binding domains"/>
    <property type="match status" value="1"/>
</dbReference>
<name>A0A2Z5N7Z0_BURPY</name>
<evidence type="ECO:0000313" key="3">
    <source>
        <dbReference type="EMBL" id="AXF25712.1"/>
    </source>
</evidence>
<reference evidence="3 4" key="1">
    <citation type="journal article" date="2018" name="ISME J.">
        <title>Involvement of Burkholderiaceae and sulfurous volatiles in disease-suppressive soils.</title>
        <authorList>
            <person name="Carrion V.J."/>
            <person name="Cordovez V."/>
            <person name="Tyc O."/>
            <person name="Etalo D.W."/>
            <person name="de Bruijn I."/>
            <person name="de Jager V.C."/>
            <person name="Medema M.H."/>
            <person name="Eberl L."/>
            <person name="Raaijmakers J.M."/>
        </authorList>
    </citation>
    <scope>NUCLEOTIDE SEQUENCE [LARGE SCALE GENOMIC DNA]</scope>
    <source>
        <strain evidence="4">mHSR5</strain>
    </source>
</reference>
<proteinExistence type="predicted"/>
<dbReference type="Gene3D" id="1.10.260.40">
    <property type="entry name" value="lambda repressor-like DNA-binding domains"/>
    <property type="match status" value="1"/>
</dbReference>
<dbReference type="Proteomes" id="UP000253104">
    <property type="component" value="Chromosome mHSR5_C"/>
</dbReference>
<feature type="domain" description="HTH cro/C1-type" evidence="2">
    <location>
        <begin position="15"/>
        <end position="70"/>
    </location>
</feature>
<gene>
    <name evidence="3" type="ORF">CUJ89_35385</name>
</gene>
<dbReference type="SMART" id="SM00530">
    <property type="entry name" value="HTH_XRE"/>
    <property type="match status" value="1"/>
</dbReference>
<dbReference type="GO" id="GO:0003677">
    <property type="term" value="F:DNA binding"/>
    <property type="evidence" value="ECO:0007669"/>
    <property type="project" value="InterPro"/>
</dbReference>
<dbReference type="PROSITE" id="PS50943">
    <property type="entry name" value="HTH_CROC1"/>
    <property type="match status" value="1"/>
</dbReference>
<accession>A0A2Z5N7Z0</accession>
<dbReference type="InterPro" id="IPR010982">
    <property type="entry name" value="Lambda_DNA-bd_dom_sf"/>
</dbReference>
<evidence type="ECO:0000259" key="2">
    <source>
        <dbReference type="PROSITE" id="PS50943"/>
    </source>
</evidence>
<dbReference type="OrthoDB" id="9156632at2"/>
<dbReference type="EMBL" id="CP024904">
    <property type="protein sequence ID" value="AXF25712.1"/>
    <property type="molecule type" value="Genomic_DNA"/>
</dbReference>
<protein>
    <submittedName>
        <fullName evidence="3">Transcriptional regulator</fullName>
    </submittedName>
</protein>
<dbReference type="InterPro" id="IPR001387">
    <property type="entry name" value="Cro/C1-type_HTH"/>
</dbReference>
<feature type="region of interest" description="Disordered" evidence="1">
    <location>
        <begin position="81"/>
        <end position="104"/>
    </location>
</feature>
<evidence type="ECO:0000313" key="4">
    <source>
        <dbReference type="Proteomes" id="UP000253104"/>
    </source>
</evidence>
<sequence>MQHTIEQASDLGGVIRAARKVQKWRQNDAAGRLGVSESFMVKAERGADTVQWGMVFRILQGLGVRIVVDLPDAGDELLARESARASHRADVRASRAAGKETAHD</sequence>
<dbReference type="RefSeq" id="WP_114182075.1">
    <property type="nucleotide sequence ID" value="NZ_CP024904.1"/>
</dbReference>
<dbReference type="AlphaFoldDB" id="A0A2Z5N7Z0"/>
<dbReference type="CDD" id="cd00093">
    <property type="entry name" value="HTH_XRE"/>
    <property type="match status" value="1"/>
</dbReference>
<dbReference type="Pfam" id="PF13560">
    <property type="entry name" value="HTH_31"/>
    <property type="match status" value="1"/>
</dbReference>
<evidence type="ECO:0000256" key="1">
    <source>
        <dbReference type="SAM" id="MobiDB-lite"/>
    </source>
</evidence>
<organism evidence="3 4">
    <name type="scientific">Burkholderia pyrrocinia</name>
    <name type="common">Pseudomonas pyrrocinia</name>
    <dbReference type="NCBI Taxonomy" id="60550"/>
    <lineage>
        <taxon>Bacteria</taxon>
        <taxon>Pseudomonadati</taxon>
        <taxon>Pseudomonadota</taxon>
        <taxon>Betaproteobacteria</taxon>
        <taxon>Burkholderiales</taxon>
        <taxon>Burkholderiaceae</taxon>
        <taxon>Burkholderia</taxon>
        <taxon>Burkholderia cepacia complex</taxon>
    </lineage>
</organism>